<name>A0ABV7A732_9BACI</name>
<evidence type="ECO:0000313" key="1">
    <source>
        <dbReference type="EMBL" id="MFC2948693.1"/>
    </source>
</evidence>
<proteinExistence type="predicted"/>
<dbReference type="EMBL" id="JBHRRZ010000015">
    <property type="protein sequence ID" value="MFC2948693.1"/>
    <property type="molecule type" value="Genomic_DNA"/>
</dbReference>
<organism evidence="1 2">
    <name type="scientific">Virgibacillus sediminis</name>
    <dbReference type="NCBI Taxonomy" id="202260"/>
    <lineage>
        <taxon>Bacteria</taxon>
        <taxon>Bacillati</taxon>
        <taxon>Bacillota</taxon>
        <taxon>Bacilli</taxon>
        <taxon>Bacillales</taxon>
        <taxon>Bacillaceae</taxon>
        <taxon>Virgibacillus</taxon>
    </lineage>
</organism>
<gene>
    <name evidence="1" type="ORF">ACFODW_10110</name>
</gene>
<comment type="caution">
    <text evidence="1">The sequence shown here is derived from an EMBL/GenBank/DDBJ whole genome shotgun (WGS) entry which is preliminary data.</text>
</comment>
<sequence>MMPLTVKNQLTLLYDLLDEQQADNIGQTTEYQQIVRLVQSMMENSQLTDEQLIQLLPEIYQYGKQGENAQDTTAHISNNKQNIGNWISAIQQANLE</sequence>
<protein>
    <submittedName>
        <fullName evidence="1">YtzH-like family protein</fullName>
    </submittedName>
</protein>
<accession>A0ABV7A732</accession>
<reference evidence="2" key="1">
    <citation type="journal article" date="2019" name="Int. J. Syst. Evol. Microbiol.">
        <title>The Global Catalogue of Microorganisms (GCM) 10K type strain sequencing project: providing services to taxonomists for standard genome sequencing and annotation.</title>
        <authorList>
            <consortium name="The Broad Institute Genomics Platform"/>
            <consortium name="The Broad Institute Genome Sequencing Center for Infectious Disease"/>
            <person name="Wu L."/>
            <person name="Ma J."/>
        </authorList>
    </citation>
    <scope>NUCLEOTIDE SEQUENCE [LARGE SCALE GENOMIC DNA]</scope>
    <source>
        <strain evidence="2">KCTC 13193</strain>
    </source>
</reference>
<dbReference type="Proteomes" id="UP001595387">
    <property type="component" value="Unassembled WGS sequence"/>
</dbReference>
<dbReference type="Pfam" id="PF14165">
    <property type="entry name" value="YtzH"/>
    <property type="match status" value="1"/>
</dbReference>
<keyword evidence="2" id="KW-1185">Reference proteome</keyword>
<dbReference type="InterPro" id="IPR025547">
    <property type="entry name" value="YtzH"/>
</dbReference>
<evidence type="ECO:0000313" key="2">
    <source>
        <dbReference type="Proteomes" id="UP001595387"/>
    </source>
</evidence>